<gene>
    <name evidence="8" type="primary">KNAG0B03460</name>
    <name evidence="8" type="ordered locus">KNAG_0B03460</name>
</gene>
<feature type="region of interest" description="Disordered" evidence="6">
    <location>
        <begin position="262"/>
        <end position="290"/>
    </location>
</feature>
<dbReference type="HOGENOM" id="CLU_043444_0_0_1"/>
<dbReference type="PANTHER" id="PTHR24324:SF9">
    <property type="entry name" value="HOMEOBOX DOMAIN-CONTAINING PROTEIN"/>
    <property type="match status" value="1"/>
</dbReference>
<dbReference type="Pfam" id="PF00046">
    <property type="entry name" value="Homeodomain"/>
    <property type="match status" value="1"/>
</dbReference>
<dbReference type="Proteomes" id="UP000006310">
    <property type="component" value="Chromosome 2"/>
</dbReference>
<dbReference type="Gene3D" id="1.10.10.60">
    <property type="entry name" value="Homeodomain-like"/>
    <property type="match status" value="1"/>
</dbReference>
<feature type="compositionally biased region" description="Polar residues" evidence="6">
    <location>
        <begin position="325"/>
        <end position="355"/>
    </location>
</feature>
<evidence type="ECO:0000259" key="7">
    <source>
        <dbReference type="PROSITE" id="PS50071"/>
    </source>
</evidence>
<dbReference type="OMA" id="YIDTHAT"/>
<evidence type="ECO:0000256" key="1">
    <source>
        <dbReference type="ARBA" id="ARBA00023125"/>
    </source>
</evidence>
<feature type="region of interest" description="Disordered" evidence="6">
    <location>
        <begin position="113"/>
        <end position="155"/>
    </location>
</feature>
<feature type="region of interest" description="Disordered" evidence="6">
    <location>
        <begin position="392"/>
        <end position="412"/>
    </location>
</feature>
<name>J7RGX5_HUIN7</name>
<dbReference type="InterPro" id="IPR017970">
    <property type="entry name" value="Homeobox_CS"/>
</dbReference>
<evidence type="ECO:0000256" key="6">
    <source>
        <dbReference type="SAM" id="MobiDB-lite"/>
    </source>
</evidence>
<evidence type="ECO:0000313" key="8">
    <source>
        <dbReference type="EMBL" id="CCK68788.1"/>
    </source>
</evidence>
<accession>J7RGX5</accession>
<proteinExistence type="predicted"/>
<dbReference type="GO" id="GO:0000785">
    <property type="term" value="C:chromatin"/>
    <property type="evidence" value="ECO:0007669"/>
    <property type="project" value="EnsemblFungi"/>
</dbReference>
<keyword evidence="9" id="KW-1185">Reference proteome</keyword>
<dbReference type="GO" id="GO:0005634">
    <property type="term" value="C:nucleus"/>
    <property type="evidence" value="ECO:0007669"/>
    <property type="project" value="UniProtKB-SubCell"/>
</dbReference>
<dbReference type="SMART" id="SM00389">
    <property type="entry name" value="HOX"/>
    <property type="match status" value="1"/>
</dbReference>
<dbReference type="EMBL" id="HE978315">
    <property type="protein sequence ID" value="CCK68788.1"/>
    <property type="molecule type" value="Genomic_DNA"/>
</dbReference>
<dbReference type="eggNOG" id="KOG0490">
    <property type="taxonomic scope" value="Eukaryota"/>
</dbReference>
<dbReference type="GeneID" id="34524438"/>
<dbReference type="KEGG" id="kng:KNAG_0B03460"/>
<sequence length="449" mass="49358">MTSNFASSTPLLPSLASLFTEEKSRSDPCSPLLDSFKNNFKSDTHGIIRLPPLGINRPKSVESALRHTASLPSLATLKTPVSDDDVEYTSKAPKDDVWKKAITVEDDLESRSTAVLESAAPQPKSAVPSTPTAIQKVKSIPNNNNNSAHKKVDMGEPLNAVKATLTPTTASKKRAFAFITHSQDTFGVKEPKIDNAPLARRKRRRTSTQELNILQAGFEICPTPNRQQRAELAERCDMSEKAVQIWFQNKRQSIKRQRNNAANKAAGHLTPNTTATNVPTDNSSHIDNTSHMERTPITNKVKIPTLDSGLKEHSTPKLQIPDSIVTPTKKSPTRNAASTENDSPVKISNATYTPSSSVKRGQALTFHLKTDKKILTPLKTSPKNKVNKLINGYTSDNGQNSKATHNSPSEHRFRATSISPVKKGVPKLHFKSQTTRVPLKDLDTNMFKN</sequence>
<reference evidence="8 9" key="1">
    <citation type="journal article" date="2011" name="Proc. Natl. Acad. Sci. U.S.A.">
        <title>Evolutionary erosion of yeast sex chromosomes by mating-type switching accidents.</title>
        <authorList>
            <person name="Gordon J.L."/>
            <person name="Armisen D."/>
            <person name="Proux-Wera E."/>
            <person name="Oheigeartaigh S.S."/>
            <person name="Byrne K.P."/>
            <person name="Wolfe K.H."/>
        </authorList>
    </citation>
    <scope>NUCLEOTIDE SEQUENCE [LARGE SCALE GENOMIC DNA]</scope>
    <source>
        <strain evidence="9">ATCC MYA-139 / BCRC 22969 / CBS 8797 / CCRC 22969 / KCTC 17520 / NBRC 10181 / NCYC 3082</strain>
    </source>
</reference>
<dbReference type="InterPro" id="IPR009057">
    <property type="entry name" value="Homeodomain-like_sf"/>
</dbReference>
<dbReference type="PROSITE" id="PS00027">
    <property type="entry name" value="HOMEOBOX_1"/>
    <property type="match status" value="1"/>
</dbReference>
<keyword evidence="3 4" id="KW-0539">Nucleus</keyword>
<dbReference type="GO" id="GO:0000082">
    <property type="term" value="P:G1/S transition of mitotic cell cycle"/>
    <property type="evidence" value="ECO:0007669"/>
    <property type="project" value="EnsemblFungi"/>
</dbReference>
<dbReference type="InterPro" id="IPR001356">
    <property type="entry name" value="HD"/>
</dbReference>
<evidence type="ECO:0000313" key="9">
    <source>
        <dbReference type="Proteomes" id="UP000006310"/>
    </source>
</evidence>
<dbReference type="RefSeq" id="XP_022463034.1">
    <property type="nucleotide sequence ID" value="XM_022611645.1"/>
</dbReference>
<feature type="domain" description="Homeobox" evidence="7">
    <location>
        <begin position="197"/>
        <end position="257"/>
    </location>
</feature>
<evidence type="ECO:0000256" key="2">
    <source>
        <dbReference type="ARBA" id="ARBA00023155"/>
    </source>
</evidence>
<dbReference type="AlphaFoldDB" id="J7RGX5"/>
<dbReference type="OrthoDB" id="6159439at2759"/>
<dbReference type="CDD" id="cd00086">
    <property type="entry name" value="homeodomain"/>
    <property type="match status" value="1"/>
</dbReference>
<keyword evidence="1 4" id="KW-0238">DNA-binding</keyword>
<feature type="region of interest" description="Disordered" evidence="6">
    <location>
        <begin position="322"/>
        <end position="355"/>
    </location>
</feature>
<reference evidence="9" key="2">
    <citation type="submission" date="2012-08" db="EMBL/GenBank/DDBJ databases">
        <title>Genome sequence of Kazachstania naganishii.</title>
        <authorList>
            <person name="Gordon J.L."/>
            <person name="Armisen D."/>
            <person name="Proux-Wera E."/>
            <person name="OhEigeartaigh S.S."/>
            <person name="Byrne K.P."/>
            <person name="Wolfe K.H."/>
        </authorList>
    </citation>
    <scope>NUCLEOTIDE SEQUENCE [LARGE SCALE GENOMIC DNA]</scope>
    <source>
        <strain evidence="9">ATCC MYA-139 / BCRC 22969 / CBS 8797 / CCRC 22969 / KCTC 17520 / NBRC 10181 / NCYC 3082</strain>
    </source>
</reference>
<dbReference type="STRING" id="1071383.J7RGX5"/>
<evidence type="ECO:0000256" key="5">
    <source>
        <dbReference type="RuleBase" id="RU000682"/>
    </source>
</evidence>
<dbReference type="GO" id="GO:0030154">
    <property type="term" value="P:cell differentiation"/>
    <property type="evidence" value="ECO:0007669"/>
    <property type="project" value="TreeGrafter"/>
</dbReference>
<dbReference type="PANTHER" id="PTHR24324">
    <property type="entry name" value="HOMEOBOX PROTEIN HHEX"/>
    <property type="match status" value="1"/>
</dbReference>
<dbReference type="GO" id="GO:0000122">
    <property type="term" value="P:negative regulation of transcription by RNA polymerase II"/>
    <property type="evidence" value="ECO:0007669"/>
    <property type="project" value="EnsemblFungi"/>
</dbReference>
<keyword evidence="2 4" id="KW-0371">Homeobox</keyword>
<dbReference type="GO" id="GO:0000978">
    <property type="term" value="F:RNA polymerase II cis-regulatory region sequence-specific DNA binding"/>
    <property type="evidence" value="ECO:0007669"/>
    <property type="project" value="TreeGrafter"/>
</dbReference>
<feature type="compositionally biased region" description="Polar residues" evidence="6">
    <location>
        <begin position="392"/>
        <end position="407"/>
    </location>
</feature>
<feature type="DNA-binding region" description="Homeobox" evidence="4">
    <location>
        <begin position="199"/>
        <end position="258"/>
    </location>
</feature>
<dbReference type="PROSITE" id="PS50071">
    <property type="entry name" value="HOMEOBOX_2"/>
    <property type="match status" value="1"/>
</dbReference>
<dbReference type="GO" id="GO:0000981">
    <property type="term" value="F:DNA-binding transcription factor activity, RNA polymerase II-specific"/>
    <property type="evidence" value="ECO:0007669"/>
    <property type="project" value="InterPro"/>
</dbReference>
<protein>
    <recommendedName>
        <fullName evidence="7">Homeobox domain-containing protein</fullName>
    </recommendedName>
</protein>
<feature type="compositionally biased region" description="Polar residues" evidence="6">
    <location>
        <begin position="270"/>
        <end position="287"/>
    </location>
</feature>
<comment type="subcellular location">
    <subcellularLocation>
        <location evidence="4 5">Nucleus</location>
    </subcellularLocation>
</comment>
<evidence type="ECO:0000256" key="4">
    <source>
        <dbReference type="PROSITE-ProRule" id="PRU00108"/>
    </source>
</evidence>
<dbReference type="SUPFAM" id="SSF46689">
    <property type="entry name" value="Homeodomain-like"/>
    <property type="match status" value="1"/>
</dbReference>
<evidence type="ECO:0000256" key="3">
    <source>
        <dbReference type="ARBA" id="ARBA00023242"/>
    </source>
</evidence>
<organism evidence="8 9">
    <name type="scientific">Huiozyma naganishii (strain ATCC MYA-139 / BCRC 22969 / CBS 8797 / KCTC 17520 / NBRC 10181 / NCYC 3082 / Yp74L-3)</name>
    <name type="common">Yeast</name>
    <name type="synonym">Kazachstania naganishii</name>
    <dbReference type="NCBI Taxonomy" id="1071383"/>
    <lineage>
        <taxon>Eukaryota</taxon>
        <taxon>Fungi</taxon>
        <taxon>Dikarya</taxon>
        <taxon>Ascomycota</taxon>
        <taxon>Saccharomycotina</taxon>
        <taxon>Saccharomycetes</taxon>
        <taxon>Saccharomycetales</taxon>
        <taxon>Saccharomycetaceae</taxon>
        <taxon>Huiozyma</taxon>
    </lineage>
</organism>
<dbReference type="InterPro" id="IPR051000">
    <property type="entry name" value="Homeobox_DNA-bind_prot"/>
</dbReference>